<dbReference type="RefSeq" id="WP_069644381.1">
    <property type="nucleotide sequence ID" value="NZ_MIJE01000036.1"/>
</dbReference>
<evidence type="ECO:0000313" key="2">
    <source>
        <dbReference type="Proteomes" id="UP000094296"/>
    </source>
</evidence>
<dbReference type="OrthoDB" id="2882638at2"/>
<sequence>MVSEKLTLWQKNKTLLRIITVEKGKGHQVHVGNVLYADEQSGSFLFYDLDQKKNYNFSMNEIEDIQPYEKPPTNAPAKQLQKQFNKSAPKIEEFKEDVRDEAIALIKSLPSSKLYALIPLLQLLKNSDAKK</sequence>
<dbReference type="Proteomes" id="UP000094296">
    <property type="component" value="Unassembled WGS sequence"/>
</dbReference>
<proteinExistence type="predicted"/>
<accession>A0A1E5FYF0</accession>
<evidence type="ECO:0000313" key="1">
    <source>
        <dbReference type="EMBL" id="OEF95568.1"/>
    </source>
</evidence>
<reference evidence="1 2" key="1">
    <citation type="submission" date="2016-09" db="EMBL/GenBank/DDBJ databases">
        <title>Draft genome sequence for the type strain of Desulfuribacillus alkaliarsenatis AHT28, an obligately anaerobic, sulfidogenic bacterium isolated from Russian soda lake sediments.</title>
        <authorList>
            <person name="Abin C.A."/>
            <person name="Hollibaugh J.T."/>
        </authorList>
    </citation>
    <scope>NUCLEOTIDE SEQUENCE [LARGE SCALE GENOMIC DNA]</scope>
    <source>
        <strain evidence="1 2">AHT28</strain>
    </source>
</reference>
<dbReference type="EMBL" id="MIJE01000036">
    <property type="protein sequence ID" value="OEF95568.1"/>
    <property type="molecule type" value="Genomic_DNA"/>
</dbReference>
<comment type="caution">
    <text evidence="1">The sequence shown here is derived from an EMBL/GenBank/DDBJ whole genome shotgun (WGS) entry which is preliminary data.</text>
</comment>
<name>A0A1E5FYF0_9FIRM</name>
<gene>
    <name evidence="1" type="ORF">BHF68_11975</name>
</gene>
<organism evidence="1 2">
    <name type="scientific">Desulfuribacillus alkaliarsenatis</name>
    <dbReference type="NCBI Taxonomy" id="766136"/>
    <lineage>
        <taxon>Bacteria</taxon>
        <taxon>Bacillati</taxon>
        <taxon>Bacillota</taxon>
        <taxon>Desulfuribacillia</taxon>
        <taxon>Desulfuribacillales</taxon>
        <taxon>Desulfuribacillaceae</taxon>
        <taxon>Desulfuribacillus</taxon>
    </lineage>
</organism>
<dbReference type="AlphaFoldDB" id="A0A1E5FYF0"/>
<protein>
    <submittedName>
        <fullName evidence="1">Uncharacterized protein</fullName>
    </submittedName>
</protein>
<keyword evidence="2" id="KW-1185">Reference proteome</keyword>
<dbReference type="STRING" id="766136.BHF68_11975"/>